<evidence type="ECO:0000313" key="3">
    <source>
        <dbReference type="Proteomes" id="UP000484842"/>
    </source>
</evidence>
<sequence length="204" mass="22524">MAELSRLERGPLAQLRRGLGGDERGVYWLEGLYTRTGYGTAESYQKEALQLVAGLYALKPQARQDEGDAAEIETAPAGNADAEKGPSIGLLMGRLYLAQGSRPSTEKRFLALLDADRDGLNYQMRQAVTLLATEDLTPDWVRLTRNLLYWGDRVRREWAQDFYREISREAKAQTEASSTAPSDEALPAPTPSSQSGDDADGDRL</sequence>
<name>A0A7X1NVJ0_9DEIO</name>
<reference evidence="2 3" key="1">
    <citation type="submission" date="2019-10" db="EMBL/GenBank/DDBJ databases">
        <title>Deinococcus sp. isolated from soil.</title>
        <authorList>
            <person name="Li Y."/>
            <person name="Wang J."/>
        </authorList>
    </citation>
    <scope>NUCLEOTIDE SEQUENCE [LARGE SCALE GENOMIC DNA]</scope>
    <source>
        <strain evidence="2 3">SDU3-2</strain>
    </source>
</reference>
<evidence type="ECO:0000256" key="1">
    <source>
        <dbReference type="SAM" id="MobiDB-lite"/>
    </source>
</evidence>
<proteinExistence type="predicted"/>
<dbReference type="CDD" id="cd09731">
    <property type="entry name" value="Cse2_I-E"/>
    <property type="match status" value="1"/>
</dbReference>
<protein>
    <submittedName>
        <fullName evidence="2">Type I-E CRISPR-associated protein Cse2/CasB</fullName>
    </submittedName>
</protein>
<dbReference type="InterPro" id="IPR038287">
    <property type="entry name" value="Cse2_sf"/>
</dbReference>
<organism evidence="2 3">
    <name type="scientific">Deinococcus terrestris</name>
    <dbReference type="NCBI Taxonomy" id="2651870"/>
    <lineage>
        <taxon>Bacteria</taxon>
        <taxon>Thermotogati</taxon>
        <taxon>Deinococcota</taxon>
        <taxon>Deinococci</taxon>
        <taxon>Deinococcales</taxon>
        <taxon>Deinococcaceae</taxon>
        <taxon>Deinococcus</taxon>
    </lineage>
</organism>
<feature type="region of interest" description="Disordered" evidence="1">
    <location>
        <begin position="169"/>
        <end position="204"/>
    </location>
</feature>
<dbReference type="EMBL" id="WBSL01000002">
    <property type="protein sequence ID" value="MPY66556.1"/>
    <property type="molecule type" value="Genomic_DNA"/>
</dbReference>
<evidence type="ECO:0000313" key="2">
    <source>
        <dbReference type="EMBL" id="MPY66556.1"/>
    </source>
</evidence>
<dbReference type="Proteomes" id="UP000484842">
    <property type="component" value="Unassembled WGS sequence"/>
</dbReference>
<accession>A0A7X1NVJ0</accession>
<comment type="caution">
    <text evidence="2">The sequence shown here is derived from an EMBL/GenBank/DDBJ whole genome shotgun (WGS) entry which is preliminary data.</text>
</comment>
<dbReference type="Gene3D" id="1.10.520.40">
    <property type="entry name" value="CRISPR-associated protein Cse2"/>
    <property type="match status" value="1"/>
</dbReference>
<gene>
    <name evidence="2" type="primary">casB</name>
    <name evidence="2" type="ORF">F8S09_07580</name>
</gene>
<dbReference type="AlphaFoldDB" id="A0A7X1NVJ0"/>
<keyword evidence="3" id="KW-1185">Reference proteome</keyword>
<dbReference type="NCBIfam" id="TIGR02548">
    <property type="entry name" value="casB_cse2"/>
    <property type="match status" value="1"/>
</dbReference>
<dbReference type="InterPro" id="IPR013382">
    <property type="entry name" value="CRISPR-assoc_prot_Cse2"/>
</dbReference>
<dbReference type="Pfam" id="PF09485">
    <property type="entry name" value="CRISPR_Cse2"/>
    <property type="match status" value="1"/>
</dbReference>